<evidence type="ECO:0000256" key="3">
    <source>
        <dbReference type="ARBA" id="ARBA00023157"/>
    </source>
</evidence>
<feature type="domain" description="PSI" evidence="5">
    <location>
        <begin position="44"/>
        <end position="96"/>
    </location>
</feature>
<evidence type="ECO:0000256" key="4">
    <source>
        <dbReference type="ARBA" id="ARBA00023180"/>
    </source>
</evidence>
<accession>A0A060YH47</accession>
<dbReference type="EMBL" id="FR911029">
    <property type="protein sequence ID" value="CDQ90857.1"/>
    <property type="molecule type" value="Genomic_DNA"/>
</dbReference>
<organism evidence="6 7">
    <name type="scientific">Oncorhynchus mykiss</name>
    <name type="common">Rainbow trout</name>
    <name type="synonym">Salmo gairdneri</name>
    <dbReference type="NCBI Taxonomy" id="8022"/>
    <lineage>
        <taxon>Eukaryota</taxon>
        <taxon>Metazoa</taxon>
        <taxon>Chordata</taxon>
        <taxon>Craniata</taxon>
        <taxon>Vertebrata</taxon>
        <taxon>Euteleostomi</taxon>
        <taxon>Actinopterygii</taxon>
        <taxon>Neopterygii</taxon>
        <taxon>Teleostei</taxon>
        <taxon>Protacanthopterygii</taxon>
        <taxon>Salmoniformes</taxon>
        <taxon>Salmonidae</taxon>
        <taxon>Salmoninae</taxon>
        <taxon>Oncorhynchus</taxon>
    </lineage>
</organism>
<evidence type="ECO:0000259" key="5">
    <source>
        <dbReference type="SMART" id="SM00423"/>
    </source>
</evidence>
<dbReference type="GO" id="GO:0045499">
    <property type="term" value="F:chemorepellent activity"/>
    <property type="evidence" value="ECO:0007669"/>
    <property type="project" value="TreeGrafter"/>
</dbReference>
<dbReference type="PaxDb" id="8022-A0A060YH47"/>
<dbReference type="GO" id="GO:0071526">
    <property type="term" value="P:semaphorin-plexin signaling pathway"/>
    <property type="evidence" value="ECO:0007669"/>
    <property type="project" value="TreeGrafter"/>
</dbReference>
<keyword evidence="3" id="KW-1015">Disulfide bond</keyword>
<evidence type="ECO:0000313" key="6">
    <source>
        <dbReference type="EMBL" id="CDQ90857.1"/>
    </source>
</evidence>
<evidence type="ECO:0000256" key="2">
    <source>
        <dbReference type="ARBA" id="ARBA00023136"/>
    </source>
</evidence>
<evidence type="ECO:0000313" key="7">
    <source>
        <dbReference type="Proteomes" id="UP000193380"/>
    </source>
</evidence>
<dbReference type="InterPro" id="IPR002165">
    <property type="entry name" value="Plexin_repeat"/>
</dbReference>
<dbReference type="Pfam" id="PF01437">
    <property type="entry name" value="PSI"/>
    <property type="match status" value="1"/>
</dbReference>
<keyword evidence="2" id="KW-0472">Membrane</keyword>
<gene>
    <name evidence="6" type="ORF">GSONMT00034575001</name>
</gene>
<dbReference type="SUPFAM" id="SSF101912">
    <property type="entry name" value="Sema domain"/>
    <property type="match status" value="1"/>
</dbReference>
<name>A0A060YH47_ONCMY</name>
<comment type="subcellular location">
    <subcellularLocation>
        <location evidence="1">Membrane</location>
    </subcellularLocation>
</comment>
<dbReference type="GO" id="GO:0001755">
    <property type="term" value="P:neural crest cell migration"/>
    <property type="evidence" value="ECO:0007669"/>
    <property type="project" value="TreeGrafter"/>
</dbReference>
<dbReference type="GO" id="GO:0005886">
    <property type="term" value="C:plasma membrane"/>
    <property type="evidence" value="ECO:0007669"/>
    <property type="project" value="TreeGrafter"/>
</dbReference>
<dbReference type="STRING" id="8022.A0A060YH47"/>
<reference evidence="6" key="1">
    <citation type="journal article" date="2014" name="Nat. Commun.">
        <title>The rainbow trout genome provides novel insights into evolution after whole-genome duplication in vertebrates.</title>
        <authorList>
            <person name="Berthelot C."/>
            <person name="Brunet F."/>
            <person name="Chalopin D."/>
            <person name="Juanchich A."/>
            <person name="Bernard M."/>
            <person name="Noel B."/>
            <person name="Bento P."/>
            <person name="Da Silva C."/>
            <person name="Labadie K."/>
            <person name="Alberti A."/>
            <person name="Aury J.M."/>
            <person name="Louis A."/>
            <person name="Dehais P."/>
            <person name="Bardou P."/>
            <person name="Montfort J."/>
            <person name="Klopp C."/>
            <person name="Cabau C."/>
            <person name="Gaspin C."/>
            <person name="Thorgaard G.H."/>
            <person name="Boussaha M."/>
            <person name="Quillet E."/>
            <person name="Guyomard R."/>
            <person name="Galiana D."/>
            <person name="Bobe J."/>
            <person name="Volff J.N."/>
            <person name="Genet C."/>
            <person name="Wincker P."/>
            <person name="Jaillon O."/>
            <person name="Roest Crollius H."/>
            <person name="Guiguen Y."/>
        </authorList>
    </citation>
    <scope>NUCLEOTIDE SEQUENCE [LARGE SCALE GENOMIC DNA]</scope>
</reference>
<sequence>MRIKCKILISIKVPTPITSLDISVKRQALFVGSPLGVAQLRLHRCETYGKACAECCLARDPYCAWDGTSCTRYTSLSKRRYRRQDIRHGNPALQCMDQNLSVEGLDVTEERVVYGAENNSTFLECIPRSPQATVTWLLQRDDRKEEVRESDGWRGRERVCGRQRWRDRESVRE</sequence>
<reference evidence="6" key="2">
    <citation type="submission" date="2014-03" db="EMBL/GenBank/DDBJ databases">
        <authorList>
            <person name="Genoscope - CEA"/>
        </authorList>
    </citation>
    <scope>NUCLEOTIDE SEQUENCE</scope>
</reference>
<dbReference type="GO" id="GO:0007411">
    <property type="term" value="P:axon guidance"/>
    <property type="evidence" value="ECO:0007669"/>
    <property type="project" value="TreeGrafter"/>
</dbReference>
<dbReference type="InterPro" id="IPR027231">
    <property type="entry name" value="Semaphorin"/>
</dbReference>
<dbReference type="PANTHER" id="PTHR11036">
    <property type="entry name" value="SEMAPHORIN"/>
    <property type="match status" value="1"/>
</dbReference>
<dbReference type="GO" id="GO:0030215">
    <property type="term" value="F:semaphorin receptor binding"/>
    <property type="evidence" value="ECO:0007669"/>
    <property type="project" value="InterPro"/>
</dbReference>
<proteinExistence type="predicted"/>
<dbReference type="InterPro" id="IPR036352">
    <property type="entry name" value="Semap_dom_sf"/>
</dbReference>
<keyword evidence="4" id="KW-0325">Glycoprotein</keyword>
<dbReference type="GO" id="GO:0030335">
    <property type="term" value="P:positive regulation of cell migration"/>
    <property type="evidence" value="ECO:0007669"/>
    <property type="project" value="TreeGrafter"/>
</dbReference>
<dbReference type="SMART" id="SM00423">
    <property type="entry name" value="PSI"/>
    <property type="match status" value="1"/>
</dbReference>
<evidence type="ECO:0000256" key="1">
    <source>
        <dbReference type="ARBA" id="ARBA00004370"/>
    </source>
</evidence>
<dbReference type="PANTHER" id="PTHR11036:SF20">
    <property type="entry name" value="SEMAPHORIN-3G"/>
    <property type="match status" value="1"/>
</dbReference>
<dbReference type="FunFam" id="3.30.1680.10:FF:000001">
    <property type="entry name" value="Semaphorin 3F like"/>
    <property type="match status" value="1"/>
</dbReference>
<dbReference type="AlphaFoldDB" id="A0A060YH47"/>
<dbReference type="Gene3D" id="3.30.1680.10">
    <property type="entry name" value="ligand-binding face of the semaphorins, domain 2"/>
    <property type="match status" value="1"/>
</dbReference>
<dbReference type="SUPFAM" id="SSF103575">
    <property type="entry name" value="Plexin repeat"/>
    <property type="match status" value="1"/>
</dbReference>
<dbReference type="Proteomes" id="UP000193380">
    <property type="component" value="Unassembled WGS sequence"/>
</dbReference>
<dbReference type="InterPro" id="IPR016201">
    <property type="entry name" value="PSI"/>
</dbReference>
<protein>
    <recommendedName>
        <fullName evidence="5">PSI domain-containing protein</fullName>
    </recommendedName>
</protein>